<dbReference type="AlphaFoldDB" id="H6LAH3"/>
<dbReference type="HOGENOM" id="CLU_3398371_0_0_10"/>
<dbReference type="EMBL" id="CP002831">
    <property type="protein sequence ID" value="AFC25566.1"/>
    <property type="molecule type" value="Genomic_DNA"/>
</dbReference>
<gene>
    <name evidence="1" type="ordered locus">SGRA_2838</name>
</gene>
<name>H6LAH3_SAPGL</name>
<dbReference type="KEGG" id="sgn:SGRA_2838"/>
<reference evidence="1 2" key="1">
    <citation type="journal article" date="2012" name="Stand. Genomic Sci.">
        <title>Complete genome sequencing and analysis of Saprospira grandis str. Lewin, a predatory marine bacterium.</title>
        <authorList>
            <person name="Saw J.H."/>
            <person name="Yuryev A."/>
            <person name="Kanbe M."/>
            <person name="Hou S."/>
            <person name="Young A.G."/>
            <person name="Aizawa S."/>
            <person name="Alam M."/>
        </authorList>
    </citation>
    <scope>NUCLEOTIDE SEQUENCE [LARGE SCALE GENOMIC DNA]</scope>
    <source>
        <strain evidence="1 2">Lewin</strain>
    </source>
</reference>
<accession>H6LAH3</accession>
<proteinExistence type="predicted"/>
<dbReference type="Proteomes" id="UP000007519">
    <property type="component" value="Chromosome"/>
</dbReference>
<protein>
    <submittedName>
        <fullName evidence="1">Uncharacterized protein</fullName>
    </submittedName>
</protein>
<sequence>MSSCWFWGCPFRRVETQRKAVSLCEAIQNEG</sequence>
<organism evidence="1 2">
    <name type="scientific">Saprospira grandis (strain Lewin)</name>
    <dbReference type="NCBI Taxonomy" id="984262"/>
    <lineage>
        <taxon>Bacteria</taxon>
        <taxon>Pseudomonadati</taxon>
        <taxon>Bacteroidota</taxon>
        <taxon>Saprospiria</taxon>
        <taxon>Saprospirales</taxon>
        <taxon>Saprospiraceae</taxon>
        <taxon>Saprospira</taxon>
    </lineage>
</organism>
<evidence type="ECO:0000313" key="1">
    <source>
        <dbReference type="EMBL" id="AFC25566.1"/>
    </source>
</evidence>
<evidence type="ECO:0000313" key="2">
    <source>
        <dbReference type="Proteomes" id="UP000007519"/>
    </source>
</evidence>
<keyword evidence="2" id="KW-1185">Reference proteome</keyword>